<feature type="transmembrane region" description="Helical" evidence="8">
    <location>
        <begin position="95"/>
        <end position="113"/>
    </location>
</feature>
<organism evidence="10 11">
    <name type="scientific">Chitinibacter fontanus</name>
    <dbReference type="NCBI Taxonomy" id="1737446"/>
    <lineage>
        <taxon>Bacteria</taxon>
        <taxon>Pseudomonadati</taxon>
        <taxon>Pseudomonadota</taxon>
        <taxon>Betaproteobacteria</taxon>
        <taxon>Neisseriales</taxon>
        <taxon>Chitinibacteraceae</taxon>
        <taxon>Chitinibacter</taxon>
    </lineage>
</organism>
<keyword evidence="4" id="KW-1003">Cell membrane</keyword>
<evidence type="ECO:0000256" key="6">
    <source>
        <dbReference type="ARBA" id="ARBA00022989"/>
    </source>
</evidence>
<evidence type="ECO:0000256" key="3">
    <source>
        <dbReference type="ARBA" id="ARBA00022448"/>
    </source>
</evidence>
<dbReference type="PANTHER" id="PTHR30614:SF21">
    <property type="entry name" value="AMINO ACID ABC TRANSPORTER PERMEASE"/>
    <property type="match status" value="1"/>
</dbReference>
<dbReference type="CDD" id="cd06261">
    <property type="entry name" value="TM_PBP2"/>
    <property type="match status" value="1"/>
</dbReference>
<proteinExistence type="inferred from homology"/>
<feature type="transmembrane region" description="Helical" evidence="8">
    <location>
        <begin position="68"/>
        <end position="89"/>
    </location>
</feature>
<dbReference type="GO" id="GO:0043190">
    <property type="term" value="C:ATP-binding cassette (ABC) transporter complex"/>
    <property type="evidence" value="ECO:0007669"/>
    <property type="project" value="InterPro"/>
</dbReference>
<dbReference type="AlphaFoldDB" id="A0A7D5ZIR1"/>
<dbReference type="PROSITE" id="PS50928">
    <property type="entry name" value="ABC_TM1"/>
    <property type="match status" value="1"/>
</dbReference>
<protein>
    <submittedName>
        <fullName evidence="10">Amino acid ABC transporter permease</fullName>
    </submittedName>
</protein>
<comment type="similarity">
    <text evidence="2">Belongs to the binding-protein-dependent transport system permease family. HisMQ subfamily.</text>
</comment>
<dbReference type="InterPro" id="IPR035906">
    <property type="entry name" value="MetI-like_sf"/>
</dbReference>
<dbReference type="Proteomes" id="UP000510822">
    <property type="component" value="Chromosome"/>
</dbReference>
<evidence type="ECO:0000256" key="8">
    <source>
        <dbReference type="RuleBase" id="RU363032"/>
    </source>
</evidence>
<dbReference type="SUPFAM" id="SSF161098">
    <property type="entry name" value="MetI-like"/>
    <property type="match status" value="1"/>
</dbReference>
<feature type="transmembrane region" description="Helical" evidence="8">
    <location>
        <begin position="197"/>
        <end position="216"/>
    </location>
</feature>
<dbReference type="InterPro" id="IPR043429">
    <property type="entry name" value="ArtM/GltK/GlnP/TcyL/YhdX-like"/>
</dbReference>
<evidence type="ECO:0000256" key="5">
    <source>
        <dbReference type="ARBA" id="ARBA00022692"/>
    </source>
</evidence>
<keyword evidence="3 8" id="KW-0813">Transport</keyword>
<evidence type="ECO:0000313" key="10">
    <source>
        <dbReference type="EMBL" id="QLI82988.1"/>
    </source>
</evidence>
<reference evidence="10 11" key="1">
    <citation type="journal article" date="2016" name="Int. J. Syst. Evol. Microbiol.">
        <title>Chitinibacter fontanus sp. nov., isolated from a spring.</title>
        <authorList>
            <person name="Sheu S.Y."/>
            <person name="Li Y.S."/>
            <person name="Young C.C."/>
            <person name="Chen W.M."/>
        </authorList>
    </citation>
    <scope>NUCLEOTIDE SEQUENCE [LARGE SCALE GENOMIC DNA]</scope>
    <source>
        <strain evidence="10 11">STM-7</strain>
    </source>
</reference>
<evidence type="ECO:0000313" key="11">
    <source>
        <dbReference type="Proteomes" id="UP000510822"/>
    </source>
</evidence>
<sequence length="224" mass="24142">MNWTVISDNWLFFLVGAYPYGPLGGLLLTLLLAVGAGILATLLGIGWGLSLTLTSGHIHRLLQSVCEVLRAIPVLLLMFWCFFLLPIVFGIDVPGVLTVIAALALVSGAYLAYAMAAGIAAVPAGQWEAAQASGLSQRQTLRWVVLPQALRIVQPSFVNQWVTLVKDTSLAYIVGVAEFTFVANQVNSREQVYPLEVFGFIALVYLLLCSAVQALGQRLLVKPS</sequence>
<dbReference type="InterPro" id="IPR010065">
    <property type="entry name" value="AA_ABC_transptr_permease_3TM"/>
</dbReference>
<accession>A0A7D5ZIR1</accession>
<feature type="transmembrane region" description="Helical" evidence="8">
    <location>
        <begin position="20"/>
        <end position="47"/>
    </location>
</feature>
<evidence type="ECO:0000256" key="2">
    <source>
        <dbReference type="ARBA" id="ARBA00010072"/>
    </source>
</evidence>
<dbReference type="RefSeq" id="WP_180307059.1">
    <property type="nucleotide sequence ID" value="NZ_CP058952.1"/>
</dbReference>
<evidence type="ECO:0000256" key="7">
    <source>
        <dbReference type="ARBA" id="ARBA00023136"/>
    </source>
</evidence>
<evidence type="ECO:0000256" key="1">
    <source>
        <dbReference type="ARBA" id="ARBA00004429"/>
    </source>
</evidence>
<evidence type="ECO:0000259" key="9">
    <source>
        <dbReference type="PROSITE" id="PS50928"/>
    </source>
</evidence>
<name>A0A7D5ZIR1_9NEIS</name>
<dbReference type="KEGG" id="cfon:HZU75_16485"/>
<keyword evidence="6 8" id="KW-1133">Transmembrane helix</keyword>
<feature type="domain" description="ABC transmembrane type-1" evidence="9">
    <location>
        <begin position="26"/>
        <end position="216"/>
    </location>
</feature>
<gene>
    <name evidence="10" type="ORF">HZU75_16485</name>
</gene>
<dbReference type="Gene3D" id="1.10.3720.10">
    <property type="entry name" value="MetI-like"/>
    <property type="match status" value="1"/>
</dbReference>
<dbReference type="GO" id="GO:0022857">
    <property type="term" value="F:transmembrane transporter activity"/>
    <property type="evidence" value="ECO:0007669"/>
    <property type="project" value="InterPro"/>
</dbReference>
<keyword evidence="11" id="KW-1185">Reference proteome</keyword>
<keyword evidence="7 8" id="KW-0472">Membrane</keyword>
<comment type="subcellular location">
    <subcellularLocation>
        <location evidence="1">Cell inner membrane</location>
        <topology evidence="1">Multi-pass membrane protein</topology>
    </subcellularLocation>
    <subcellularLocation>
        <location evidence="8">Cell membrane</location>
        <topology evidence="8">Multi-pass membrane protein</topology>
    </subcellularLocation>
</comment>
<dbReference type="NCBIfam" id="TIGR01726">
    <property type="entry name" value="HEQRo_perm_3TM"/>
    <property type="match status" value="1"/>
</dbReference>
<dbReference type="PANTHER" id="PTHR30614">
    <property type="entry name" value="MEMBRANE COMPONENT OF AMINO ACID ABC TRANSPORTER"/>
    <property type="match status" value="1"/>
</dbReference>
<dbReference type="Pfam" id="PF00528">
    <property type="entry name" value="BPD_transp_1"/>
    <property type="match status" value="1"/>
</dbReference>
<dbReference type="GO" id="GO:0006865">
    <property type="term" value="P:amino acid transport"/>
    <property type="evidence" value="ECO:0007669"/>
    <property type="project" value="TreeGrafter"/>
</dbReference>
<dbReference type="InterPro" id="IPR000515">
    <property type="entry name" value="MetI-like"/>
</dbReference>
<dbReference type="EMBL" id="CP058952">
    <property type="protein sequence ID" value="QLI82988.1"/>
    <property type="molecule type" value="Genomic_DNA"/>
</dbReference>
<evidence type="ECO:0000256" key="4">
    <source>
        <dbReference type="ARBA" id="ARBA00022475"/>
    </source>
</evidence>
<keyword evidence="5 8" id="KW-0812">Transmembrane</keyword>